<dbReference type="EMBL" id="CACVBS010000078">
    <property type="protein sequence ID" value="CAA7269389.1"/>
    <property type="molecule type" value="Genomic_DNA"/>
</dbReference>
<name>A0A8S0VU01_CYCAE</name>
<evidence type="ECO:0008006" key="3">
    <source>
        <dbReference type="Google" id="ProtNLM"/>
    </source>
</evidence>
<dbReference type="OrthoDB" id="2788844at2759"/>
<dbReference type="Proteomes" id="UP000467700">
    <property type="component" value="Unassembled WGS sequence"/>
</dbReference>
<reference evidence="1 2" key="1">
    <citation type="submission" date="2020-01" db="EMBL/GenBank/DDBJ databases">
        <authorList>
            <person name="Gupta K D."/>
        </authorList>
    </citation>
    <scope>NUCLEOTIDE SEQUENCE [LARGE SCALE GENOMIC DNA]</scope>
</reference>
<dbReference type="InterPro" id="IPR036047">
    <property type="entry name" value="F-box-like_dom_sf"/>
</dbReference>
<gene>
    <name evidence="1" type="ORF">AAE3_LOCUS11638</name>
</gene>
<comment type="caution">
    <text evidence="1">The sequence shown here is derived from an EMBL/GenBank/DDBJ whole genome shotgun (WGS) entry which is preliminary data.</text>
</comment>
<keyword evidence="2" id="KW-1185">Reference proteome</keyword>
<dbReference type="Gene3D" id="1.20.1280.50">
    <property type="match status" value="1"/>
</dbReference>
<organism evidence="1 2">
    <name type="scientific">Cyclocybe aegerita</name>
    <name type="common">Black poplar mushroom</name>
    <name type="synonym">Agrocybe aegerita</name>
    <dbReference type="NCBI Taxonomy" id="1973307"/>
    <lineage>
        <taxon>Eukaryota</taxon>
        <taxon>Fungi</taxon>
        <taxon>Dikarya</taxon>
        <taxon>Basidiomycota</taxon>
        <taxon>Agaricomycotina</taxon>
        <taxon>Agaricomycetes</taxon>
        <taxon>Agaricomycetidae</taxon>
        <taxon>Agaricales</taxon>
        <taxon>Agaricineae</taxon>
        <taxon>Bolbitiaceae</taxon>
        <taxon>Cyclocybe</taxon>
    </lineage>
</organism>
<evidence type="ECO:0000313" key="2">
    <source>
        <dbReference type="Proteomes" id="UP000467700"/>
    </source>
</evidence>
<dbReference type="AlphaFoldDB" id="A0A8S0VU01"/>
<dbReference type="SUPFAM" id="SSF81383">
    <property type="entry name" value="F-box domain"/>
    <property type="match status" value="1"/>
</dbReference>
<sequence>MIENLANEILLRIFGELELPGIIASRGACRKWRQLVPYTQFLPIRRAMLEFYDELVATPLFHQTRPWVLANLQKFDRQTYLNKLLRQYPSVPEDFSCWVLEWPARATIAFSWPGLPRKKYNEDYADDINVVGGIPWLVYPQVSALMVSDEIKRTAEYIPALLVHHHSLATWLLLDKRKEFSGKVFISGMAENRMVISAGEGAFQLNWLYPDWMAYQRRIWEIVMKAAESRTKAGRLIWSKVEDIPVDNSEDSMADISKIIAPAWLRKDHNPHAQALLDIERDRLHDL</sequence>
<proteinExistence type="predicted"/>
<protein>
    <recommendedName>
        <fullName evidence="3">F-box domain-containing protein</fullName>
    </recommendedName>
</protein>
<evidence type="ECO:0000313" key="1">
    <source>
        <dbReference type="EMBL" id="CAA7269389.1"/>
    </source>
</evidence>
<accession>A0A8S0VU01</accession>
<dbReference type="CDD" id="cd09917">
    <property type="entry name" value="F-box_SF"/>
    <property type="match status" value="1"/>
</dbReference>